<evidence type="ECO:0000313" key="2">
    <source>
        <dbReference type="EMBL" id="KYN08171.1"/>
    </source>
</evidence>
<dbReference type="PANTHER" id="PTHR21398">
    <property type="entry name" value="AGAP007094-PA"/>
    <property type="match status" value="1"/>
</dbReference>
<dbReference type="EMBL" id="KQ976812">
    <property type="protein sequence ID" value="KYN08171.1"/>
    <property type="molecule type" value="Genomic_DNA"/>
</dbReference>
<proteinExistence type="predicted"/>
<keyword evidence="1" id="KW-0732">Signal</keyword>
<dbReference type="PANTHER" id="PTHR21398:SF7">
    <property type="entry name" value="LP19941P"/>
    <property type="match status" value="1"/>
</dbReference>
<feature type="chain" id="PRO_5007582251" evidence="1">
    <location>
        <begin position="26"/>
        <end position="497"/>
    </location>
</feature>
<reference evidence="2 3" key="1">
    <citation type="submission" date="2016-03" db="EMBL/GenBank/DDBJ databases">
        <title>Cyphomyrmex costatus WGS genome.</title>
        <authorList>
            <person name="Nygaard S."/>
            <person name="Hu H."/>
            <person name="Boomsma J."/>
            <person name="Zhang G."/>
        </authorList>
    </citation>
    <scope>NUCLEOTIDE SEQUENCE [LARGE SCALE GENOMIC DNA]</scope>
    <source>
        <strain evidence="2">MS0001</strain>
        <tissue evidence="2">Whole body</tissue>
    </source>
</reference>
<dbReference type="Pfam" id="PF07841">
    <property type="entry name" value="DM4_12"/>
    <property type="match status" value="2"/>
</dbReference>
<name>A0A151IPU0_9HYME</name>
<evidence type="ECO:0000313" key="3">
    <source>
        <dbReference type="Proteomes" id="UP000078542"/>
    </source>
</evidence>
<organism evidence="2 3">
    <name type="scientific">Cyphomyrmex costatus</name>
    <dbReference type="NCBI Taxonomy" id="456900"/>
    <lineage>
        <taxon>Eukaryota</taxon>
        <taxon>Metazoa</taxon>
        <taxon>Ecdysozoa</taxon>
        <taxon>Arthropoda</taxon>
        <taxon>Hexapoda</taxon>
        <taxon>Insecta</taxon>
        <taxon>Pterygota</taxon>
        <taxon>Neoptera</taxon>
        <taxon>Endopterygota</taxon>
        <taxon>Hymenoptera</taxon>
        <taxon>Apocrita</taxon>
        <taxon>Aculeata</taxon>
        <taxon>Formicoidea</taxon>
        <taxon>Formicidae</taxon>
        <taxon>Myrmicinae</taxon>
        <taxon>Cyphomyrmex</taxon>
    </lineage>
</organism>
<keyword evidence="3" id="KW-1185">Reference proteome</keyword>
<protein>
    <submittedName>
        <fullName evidence="2">Uncharacterized protein</fullName>
    </submittedName>
</protein>
<evidence type="ECO:0000256" key="1">
    <source>
        <dbReference type="SAM" id="SignalP"/>
    </source>
</evidence>
<sequence>MRAPWLVLILTVILDPLLLLGEAVCHRNDTNLSAAGQRSGETLSRRRRELTFPKGSAFVMTLTLLKAIQLNEPRNWNLDLEFDMIWPIPSQKDLKKVTIKRPSKLKRRHRRELYANLELALDRLNQLTLIVIHFSRNLPGRLCILRTICEAETVLSPQGFSIIEDAIRIILSQRNGKPVRSWTLMNSTMLHARLTAIITVVPGEQIALCLTVHTLTPDDIFTEGLNWGISYDLPNESKPVLEPFLELRNDKHKAKNKHDRYGSAAIANKYGSALNSEWNNNVKQYFVPGKKKYRKSDYYYLQRRHRRDLYNKLEVIMNAMGFDGRTCVLRALCEASQRLMPKGNTLIEEMMRISFSLPLKRVFSFEPEEHRTYTKAHKAGHEGKDCAAMFPGCSFSLIDLALGKYNAPPSDRSGDAVDYAGTFGTEVEPAVDWPRYNMRDTGGAFEIPVRESKREIGLPVETETLHPMRAGIFAVITPLGLRSVIKVRSCWWDEGRD</sequence>
<dbReference type="AlphaFoldDB" id="A0A151IPU0"/>
<dbReference type="InterPro" id="IPR006631">
    <property type="entry name" value="DM4_12"/>
</dbReference>
<dbReference type="Proteomes" id="UP000078542">
    <property type="component" value="Unassembled WGS sequence"/>
</dbReference>
<gene>
    <name evidence="2" type="ORF">ALC62_00856</name>
</gene>
<feature type="signal peptide" evidence="1">
    <location>
        <begin position="1"/>
        <end position="25"/>
    </location>
</feature>
<accession>A0A151IPU0</accession>
<dbReference type="SMART" id="SM00718">
    <property type="entry name" value="DM4_12"/>
    <property type="match status" value="1"/>
</dbReference>